<evidence type="ECO:0000256" key="1">
    <source>
        <dbReference type="SAM" id="Coils"/>
    </source>
</evidence>
<feature type="coiled-coil region" evidence="1">
    <location>
        <begin position="47"/>
        <end position="74"/>
    </location>
</feature>
<feature type="region of interest" description="Disordered" evidence="2">
    <location>
        <begin position="110"/>
        <end position="133"/>
    </location>
</feature>
<dbReference type="AlphaFoldDB" id="A0A9N8WCK1"/>
<name>A0A9N8WCK1_FUNMO</name>
<organism evidence="3 4">
    <name type="scientific">Funneliformis mosseae</name>
    <name type="common">Endomycorrhizal fungus</name>
    <name type="synonym">Glomus mosseae</name>
    <dbReference type="NCBI Taxonomy" id="27381"/>
    <lineage>
        <taxon>Eukaryota</taxon>
        <taxon>Fungi</taxon>
        <taxon>Fungi incertae sedis</taxon>
        <taxon>Mucoromycota</taxon>
        <taxon>Glomeromycotina</taxon>
        <taxon>Glomeromycetes</taxon>
        <taxon>Glomerales</taxon>
        <taxon>Glomeraceae</taxon>
        <taxon>Funneliformis</taxon>
    </lineage>
</organism>
<sequence>MSEVGEINSLAWDKLIEEVNWLREAYTHKCSEVGYLSGEADRMKWLYDQSCEQIASLKVQNEHLKKELEESEYLRNKLIEHINVDPRATKKRHNNIGRGGRHQNFRKLSLNLKKNSNNGNEDSNESIKYDKDMKNSQWDITDEKFCEEEEIVEDI</sequence>
<comment type="caution">
    <text evidence="3">The sequence shown here is derived from an EMBL/GenBank/DDBJ whole genome shotgun (WGS) entry which is preliminary data.</text>
</comment>
<keyword evidence="4" id="KW-1185">Reference proteome</keyword>
<proteinExistence type="predicted"/>
<gene>
    <name evidence="3" type="ORF">FMOSSE_LOCUS2951</name>
</gene>
<evidence type="ECO:0000313" key="4">
    <source>
        <dbReference type="Proteomes" id="UP000789375"/>
    </source>
</evidence>
<accession>A0A9N8WCK1</accession>
<keyword evidence="1" id="KW-0175">Coiled coil</keyword>
<feature type="compositionally biased region" description="Low complexity" evidence="2">
    <location>
        <begin position="110"/>
        <end position="121"/>
    </location>
</feature>
<protein>
    <submittedName>
        <fullName evidence="3">5972_t:CDS:1</fullName>
    </submittedName>
</protein>
<reference evidence="3" key="1">
    <citation type="submission" date="2021-06" db="EMBL/GenBank/DDBJ databases">
        <authorList>
            <person name="Kallberg Y."/>
            <person name="Tangrot J."/>
            <person name="Rosling A."/>
        </authorList>
    </citation>
    <scope>NUCLEOTIDE SEQUENCE</scope>
    <source>
        <strain evidence="3">87-6 pot B 2015</strain>
    </source>
</reference>
<dbReference type="Proteomes" id="UP000789375">
    <property type="component" value="Unassembled WGS sequence"/>
</dbReference>
<evidence type="ECO:0000256" key="2">
    <source>
        <dbReference type="SAM" id="MobiDB-lite"/>
    </source>
</evidence>
<dbReference type="EMBL" id="CAJVPP010000407">
    <property type="protein sequence ID" value="CAG8479720.1"/>
    <property type="molecule type" value="Genomic_DNA"/>
</dbReference>
<evidence type="ECO:0000313" key="3">
    <source>
        <dbReference type="EMBL" id="CAG8479720.1"/>
    </source>
</evidence>